<dbReference type="InterPro" id="IPR035979">
    <property type="entry name" value="RBD_domain_sf"/>
</dbReference>
<feature type="compositionally biased region" description="Basic and acidic residues" evidence="5">
    <location>
        <begin position="1037"/>
        <end position="1052"/>
    </location>
</feature>
<feature type="domain" description="SAP" evidence="7">
    <location>
        <begin position="13"/>
        <end position="47"/>
    </location>
</feature>
<dbReference type="PROSITE" id="PS50800">
    <property type="entry name" value="SAP"/>
    <property type="match status" value="1"/>
</dbReference>
<dbReference type="GO" id="GO:0005634">
    <property type="term" value="C:nucleus"/>
    <property type="evidence" value="ECO:0007669"/>
    <property type="project" value="UniProtKB-SubCell"/>
</dbReference>
<dbReference type="SUPFAM" id="SSF68906">
    <property type="entry name" value="SAP domain"/>
    <property type="match status" value="1"/>
</dbReference>
<dbReference type="FunFam" id="1.10.720.30:FF:000010">
    <property type="entry name" value="SAFB-like transcription modulator isoform X2"/>
    <property type="match status" value="1"/>
</dbReference>
<evidence type="ECO:0000256" key="5">
    <source>
        <dbReference type="SAM" id="MobiDB-lite"/>
    </source>
</evidence>
<feature type="compositionally biased region" description="Polar residues" evidence="5">
    <location>
        <begin position="1112"/>
        <end position="1121"/>
    </location>
</feature>
<evidence type="ECO:0000313" key="8">
    <source>
        <dbReference type="EMBL" id="KAF0043215.1"/>
    </source>
</evidence>
<dbReference type="InterPro" id="IPR051738">
    <property type="entry name" value="SAF_Modulators"/>
</dbReference>
<proteinExistence type="predicted"/>
<feature type="compositionally biased region" description="Basic and acidic residues" evidence="5">
    <location>
        <begin position="506"/>
        <end position="519"/>
    </location>
</feature>
<feature type="compositionally biased region" description="Acidic residues" evidence="5">
    <location>
        <begin position="129"/>
        <end position="141"/>
    </location>
</feature>
<feature type="compositionally biased region" description="Polar residues" evidence="5">
    <location>
        <begin position="1148"/>
        <end position="1157"/>
    </location>
</feature>
<comment type="subcellular location">
    <subcellularLocation>
        <location evidence="1">Nucleus</location>
    </subcellularLocation>
</comment>
<feature type="region of interest" description="Disordered" evidence="5">
    <location>
        <begin position="842"/>
        <end position="1174"/>
    </location>
</feature>
<feature type="compositionally biased region" description="Basic and acidic residues" evidence="5">
    <location>
        <begin position="647"/>
        <end position="669"/>
    </location>
</feature>
<feature type="compositionally biased region" description="Basic and acidic residues" evidence="5">
    <location>
        <begin position="1095"/>
        <end position="1110"/>
    </location>
</feature>
<dbReference type="AlphaFoldDB" id="A0A6A4TDD5"/>
<feature type="region of interest" description="Disordered" evidence="5">
    <location>
        <begin position="49"/>
        <end position="532"/>
    </location>
</feature>
<dbReference type="Gene3D" id="1.10.720.30">
    <property type="entry name" value="SAP domain"/>
    <property type="match status" value="1"/>
</dbReference>
<gene>
    <name evidence="8" type="ORF">F2P81_004552</name>
</gene>
<feature type="region of interest" description="Disordered" evidence="5">
    <location>
        <begin position="609"/>
        <end position="683"/>
    </location>
</feature>
<feature type="compositionally biased region" description="Basic and acidic residues" evidence="5">
    <location>
        <begin position="981"/>
        <end position="1004"/>
    </location>
</feature>
<evidence type="ECO:0008006" key="10">
    <source>
        <dbReference type="Google" id="ProtNLM"/>
    </source>
</evidence>
<dbReference type="Pfam" id="PF02037">
    <property type="entry name" value="SAP"/>
    <property type="match status" value="1"/>
</dbReference>
<dbReference type="GO" id="GO:0006357">
    <property type="term" value="P:regulation of transcription by RNA polymerase II"/>
    <property type="evidence" value="ECO:0007669"/>
    <property type="project" value="TreeGrafter"/>
</dbReference>
<organism evidence="8 9">
    <name type="scientific">Scophthalmus maximus</name>
    <name type="common">Turbot</name>
    <name type="synonym">Psetta maxima</name>
    <dbReference type="NCBI Taxonomy" id="52904"/>
    <lineage>
        <taxon>Eukaryota</taxon>
        <taxon>Metazoa</taxon>
        <taxon>Chordata</taxon>
        <taxon>Craniata</taxon>
        <taxon>Vertebrata</taxon>
        <taxon>Euteleostomi</taxon>
        <taxon>Actinopterygii</taxon>
        <taxon>Neopterygii</taxon>
        <taxon>Teleostei</taxon>
        <taxon>Neoteleostei</taxon>
        <taxon>Acanthomorphata</taxon>
        <taxon>Carangaria</taxon>
        <taxon>Pleuronectiformes</taxon>
        <taxon>Pleuronectoidei</taxon>
        <taxon>Scophthalmidae</taxon>
        <taxon>Scophthalmus</taxon>
    </lineage>
</organism>
<dbReference type="SUPFAM" id="SSF54928">
    <property type="entry name" value="RNA-binding domain, RBD"/>
    <property type="match status" value="1"/>
</dbReference>
<evidence type="ECO:0000256" key="1">
    <source>
        <dbReference type="ARBA" id="ARBA00004123"/>
    </source>
</evidence>
<evidence type="ECO:0000256" key="4">
    <source>
        <dbReference type="PROSITE-ProRule" id="PRU00176"/>
    </source>
</evidence>
<feature type="compositionally biased region" description="Basic and acidic residues" evidence="5">
    <location>
        <begin position="90"/>
        <end position="115"/>
    </location>
</feature>
<dbReference type="Proteomes" id="UP000438429">
    <property type="component" value="Unassembled WGS sequence"/>
</dbReference>
<dbReference type="InterPro" id="IPR000504">
    <property type="entry name" value="RRM_dom"/>
</dbReference>
<evidence type="ECO:0000256" key="3">
    <source>
        <dbReference type="ARBA" id="ARBA00023242"/>
    </source>
</evidence>
<dbReference type="SMART" id="SM00360">
    <property type="entry name" value="RRM"/>
    <property type="match status" value="1"/>
</dbReference>
<evidence type="ECO:0000259" key="6">
    <source>
        <dbReference type="PROSITE" id="PS50102"/>
    </source>
</evidence>
<protein>
    <recommendedName>
        <fullName evidence="10">SAFB-like transcription modulator</fullName>
    </recommendedName>
</protein>
<feature type="compositionally biased region" description="Basic and acidic residues" evidence="5">
    <location>
        <begin position="842"/>
        <end position="883"/>
    </location>
</feature>
<name>A0A6A4TDD5_SCOMX</name>
<evidence type="ECO:0000313" key="9">
    <source>
        <dbReference type="Proteomes" id="UP000438429"/>
    </source>
</evidence>
<dbReference type="GO" id="GO:0003723">
    <property type="term" value="F:RNA binding"/>
    <property type="evidence" value="ECO:0007669"/>
    <property type="project" value="UniProtKB-UniRule"/>
</dbReference>
<keyword evidence="2 4" id="KW-0694">RNA-binding</keyword>
<feature type="compositionally biased region" description="Acidic residues" evidence="5">
    <location>
        <begin position="148"/>
        <end position="381"/>
    </location>
</feature>
<feature type="compositionally biased region" description="Basic and acidic residues" evidence="5">
    <location>
        <begin position="934"/>
        <end position="974"/>
    </location>
</feature>
<feature type="compositionally biased region" description="Basic and acidic residues" evidence="5">
    <location>
        <begin position="416"/>
        <end position="433"/>
    </location>
</feature>
<dbReference type="InterPro" id="IPR012677">
    <property type="entry name" value="Nucleotide-bd_a/b_plait_sf"/>
</dbReference>
<evidence type="ECO:0000259" key="7">
    <source>
        <dbReference type="PROSITE" id="PS50800"/>
    </source>
</evidence>
<dbReference type="InterPro" id="IPR036361">
    <property type="entry name" value="SAP_dom_sf"/>
</dbReference>
<feature type="compositionally biased region" description="Basic and acidic residues" evidence="5">
    <location>
        <begin position="1018"/>
        <end position="1027"/>
    </location>
</feature>
<dbReference type="FunFam" id="3.30.70.330:FF:001167">
    <property type="entry name" value="SAFB-like, transcription modulator"/>
    <property type="match status" value="1"/>
</dbReference>
<reference evidence="8 9" key="1">
    <citation type="submission" date="2019-06" db="EMBL/GenBank/DDBJ databases">
        <title>Draft genomes of female and male turbot (Scophthalmus maximus).</title>
        <authorList>
            <person name="Xu H."/>
            <person name="Xu X.-W."/>
            <person name="Shao C."/>
            <person name="Chen S."/>
        </authorList>
    </citation>
    <scope>NUCLEOTIDE SEQUENCE [LARGE SCALE GENOMIC DNA]</scope>
    <source>
        <strain evidence="8">Ysfricsl-2016a</strain>
        <tissue evidence="8">Blood</tissue>
    </source>
</reference>
<feature type="domain" description="RRM" evidence="6">
    <location>
        <begin position="529"/>
        <end position="607"/>
    </location>
</feature>
<dbReference type="PANTHER" id="PTHR15683:SF5">
    <property type="entry name" value="SAFB-LIKE TRANSCRIPTION MODULATOR"/>
    <property type="match status" value="1"/>
</dbReference>
<comment type="caution">
    <text evidence="8">The sequence shown here is derived from an EMBL/GenBank/DDBJ whole genome shotgun (WGS) entry which is preliminary data.</text>
</comment>
<sequence length="1174" mass="131713">MASGAISTESKKLSELRVVDLKSELKRRNLDTSGIKSVLLARLRQAVEDEGGDPENFQTQLPSETVPRKVGKAKGKRVDLDADNTAEEDVLYKETEDYESEKDVTDTDDGTRENSKPAPCEDSLVQPEPEAEALADAEPESEVVATEADSEPEPEADAETEPEADAETEPEADAETEPEADAETEPEADAETEPEADAETEPEADAETEPEADAETEPEADAETEPEADAETEPEADAETEPEADAETEPEADAETEPEADAETEPEADAETEPEADAETEPEADAETEPEADAETEPEADAETEPEADAETEPEADAETEPEADAETEPEADAETEPEADAETEPEVDADAEPEGDDDADPDEDEEAEPEVETELAEMDAEAMNSSKELEDDHLSVSIPNEDAITLDVDGDDLLETGKHVKLPDPDAEKGTDEPEASAETGPDDDMKAQETDGHRDGKKDDGSRSEPTKKDSRDALKKAETGDKEKDSGKKGPSATGASGQAKSSSRDRDGKAPKDEMGVVSSSSSSRNIWVSGLSSNTKAADLKNLFGKYGKVLSAKVVTNARSPGSKCYGLVTMSSSTEVTRCISHLDCTELHGQLIYVERAKNDPFKKEPSKKEAEDKTSSSKSSDKRSCTGMKWANKAQPSYKKEEKKSDKLSEKDKDLSKKQEVSSNLGQDCSKKDDRKHGRRFYSYFWPKSPGKMPMSDYSRGDNFGKMRLFRRGRYFDKIEMIREHHRPFTNKGEETDILPFEKMKEQRMRERMARLDRVRRAVELRRRREIAEQERREKERVRLLREREERENLLRERQRLEMERQKLERERLERERLERERIRIEQERRKEAERMVREREELRRQQEQLRYEQEKRNNLKRGREVEHGRRDEPYWNGNKKMQSDSDVRLNQGSNYNRQQNRFSNFSPRERGRFPDAAVEQPNTYDRRNRFDGEPEAKKGRPAPHREGSGFERYPKNFETVRRAEPPPPPRTELRDTDRRDRDERRPVPMHDRPMGARAAMPGMSHNRSPRDGGHGWKNDGGMNSNKGDIRGPMRMRAERSGREGPGPALRGGSSASRGRSSFSDRDGGRPMVMGDQAFGSGRQVVVERHSREQGLRKEWHGGSSSQGSSFTDNRRMGDTRSSMMSSSSHSSSGMNRIVQITSNSIPSGGNVGGFKPFKGTQRQF</sequence>
<dbReference type="EMBL" id="VEVO01000004">
    <property type="protein sequence ID" value="KAF0043215.1"/>
    <property type="molecule type" value="Genomic_DNA"/>
</dbReference>
<dbReference type="Gene3D" id="3.30.70.330">
    <property type="match status" value="1"/>
</dbReference>
<dbReference type="GO" id="GO:0050684">
    <property type="term" value="P:regulation of mRNA processing"/>
    <property type="evidence" value="ECO:0007669"/>
    <property type="project" value="TreeGrafter"/>
</dbReference>
<dbReference type="InterPro" id="IPR003034">
    <property type="entry name" value="SAP_dom"/>
</dbReference>
<dbReference type="GO" id="GO:0043565">
    <property type="term" value="F:sequence-specific DNA binding"/>
    <property type="evidence" value="ECO:0007669"/>
    <property type="project" value="TreeGrafter"/>
</dbReference>
<accession>A0A6A4TDD5</accession>
<feature type="compositionally biased region" description="Low complexity" evidence="5">
    <location>
        <begin position="1131"/>
        <end position="1142"/>
    </location>
</feature>
<evidence type="ECO:0000256" key="2">
    <source>
        <dbReference type="ARBA" id="ARBA00022884"/>
    </source>
</evidence>
<dbReference type="SMART" id="SM00513">
    <property type="entry name" value="SAP"/>
    <property type="match status" value="1"/>
</dbReference>
<keyword evidence="3" id="KW-0539">Nucleus</keyword>
<dbReference type="PANTHER" id="PTHR15683">
    <property type="entry name" value="SCAFFOLD ATTACHMENT FACTOR B-RELATED"/>
    <property type="match status" value="1"/>
</dbReference>
<feature type="compositionally biased region" description="Basic and acidic residues" evidence="5">
    <location>
        <begin position="445"/>
        <end position="491"/>
    </location>
</feature>
<feature type="compositionally biased region" description="Basic and acidic residues" evidence="5">
    <location>
        <begin position="609"/>
        <end position="633"/>
    </location>
</feature>
<feature type="compositionally biased region" description="Polar residues" evidence="5">
    <location>
        <begin position="898"/>
        <end position="916"/>
    </location>
</feature>
<feature type="compositionally biased region" description="Low complexity" evidence="5">
    <location>
        <begin position="1055"/>
        <end position="1071"/>
    </location>
</feature>
<dbReference type="Pfam" id="PF00076">
    <property type="entry name" value="RRM_1"/>
    <property type="match status" value="1"/>
</dbReference>
<dbReference type="PROSITE" id="PS50102">
    <property type="entry name" value="RRM"/>
    <property type="match status" value="1"/>
</dbReference>